<dbReference type="GeneID" id="59337980"/>
<evidence type="ECO:0000313" key="3">
    <source>
        <dbReference type="Proteomes" id="UP000593566"/>
    </source>
</evidence>
<evidence type="ECO:0000256" key="1">
    <source>
        <dbReference type="SAM" id="MobiDB-lite"/>
    </source>
</evidence>
<gene>
    <name evidence="2" type="ORF">HO133_009585</name>
</gene>
<comment type="caution">
    <text evidence="2">The sequence shown here is derived from an EMBL/GenBank/DDBJ whole genome shotgun (WGS) entry which is preliminary data.</text>
</comment>
<evidence type="ECO:0000313" key="2">
    <source>
        <dbReference type="EMBL" id="KAF6225585.1"/>
    </source>
</evidence>
<feature type="region of interest" description="Disordered" evidence="1">
    <location>
        <begin position="1"/>
        <end position="39"/>
    </location>
</feature>
<keyword evidence="3" id="KW-1185">Reference proteome</keyword>
<accession>A0A8H6CL05</accession>
<proteinExistence type="predicted"/>
<dbReference type="EMBL" id="JACCJB010000007">
    <property type="protein sequence ID" value="KAF6225585.1"/>
    <property type="molecule type" value="Genomic_DNA"/>
</dbReference>
<protein>
    <submittedName>
        <fullName evidence="2">Uncharacterized protein</fullName>
    </submittedName>
</protein>
<organism evidence="2 3">
    <name type="scientific">Letharia lupina</name>
    <dbReference type="NCBI Taxonomy" id="560253"/>
    <lineage>
        <taxon>Eukaryota</taxon>
        <taxon>Fungi</taxon>
        <taxon>Dikarya</taxon>
        <taxon>Ascomycota</taxon>
        <taxon>Pezizomycotina</taxon>
        <taxon>Lecanoromycetes</taxon>
        <taxon>OSLEUM clade</taxon>
        <taxon>Lecanoromycetidae</taxon>
        <taxon>Lecanorales</taxon>
        <taxon>Lecanorineae</taxon>
        <taxon>Parmeliaceae</taxon>
        <taxon>Letharia</taxon>
    </lineage>
</organism>
<sequence>MTLSPSKIDLNTRMPQNLPSASLNSTTTPRPAMTSDISEGQVESRILRGVLVDFGPGASVLSIKHPSDYSAILLSCNVPNRTAGDLAIYMFAFFREPVGLSCVHVTTGPDAGPVVAHVQVKDPGFAARIGRKFERYSKCLPRTKIDVRLAPVEIKYEASANPLCMTDIKRHLLRDHLARLRVEEDPAVPECAVCLTEAEDAYVTACGHRRNPDSVSRQFRKVFTDLPASRTQTRSPVRNFRTTPRKVLRNLPPNDRNDPRMPGFFMQPNLSHFHRRLRDNLLQVRHAHLHDLPGPFPQRHDLPDVPARGDGGIPDLESQPGYQEVPAVQESDREDRRLRKGGLYLRGRVVLEMHGAVG</sequence>
<dbReference type="RefSeq" id="XP_037154294.1">
    <property type="nucleotide sequence ID" value="XM_037300446.1"/>
</dbReference>
<reference evidence="2 3" key="1">
    <citation type="journal article" date="2020" name="Genomics">
        <title>Complete, high-quality genomes from long-read metagenomic sequencing of two wolf lichen thalli reveals enigmatic genome architecture.</title>
        <authorList>
            <person name="McKenzie S.K."/>
            <person name="Walston R.F."/>
            <person name="Allen J.L."/>
        </authorList>
    </citation>
    <scope>NUCLEOTIDE SEQUENCE [LARGE SCALE GENOMIC DNA]</scope>
    <source>
        <strain evidence="2">WasteWater1</strain>
    </source>
</reference>
<feature type="region of interest" description="Disordered" evidence="1">
    <location>
        <begin position="306"/>
        <end position="334"/>
    </location>
</feature>
<dbReference type="AlphaFoldDB" id="A0A8H6CL05"/>
<dbReference type="Proteomes" id="UP000593566">
    <property type="component" value="Unassembled WGS sequence"/>
</dbReference>
<name>A0A8H6CL05_9LECA</name>
<feature type="compositionally biased region" description="Polar residues" evidence="1">
    <location>
        <begin position="13"/>
        <end position="29"/>
    </location>
</feature>